<dbReference type="EMBL" id="BX284606">
    <property type="protein sequence ID" value="CAB01766.1"/>
    <property type="molecule type" value="Genomic_DNA"/>
</dbReference>
<dbReference type="GO" id="GO:0015718">
    <property type="term" value="P:monocarboxylic acid transport"/>
    <property type="evidence" value="ECO:0000318"/>
    <property type="project" value="GO_Central"/>
</dbReference>
<dbReference type="PANTHER" id="PTHR11360">
    <property type="entry name" value="MONOCARBOXYLATE TRANSPORTER"/>
    <property type="match status" value="1"/>
</dbReference>
<dbReference type="FunCoup" id="Q93896">
    <property type="interactions" value="23"/>
</dbReference>
<dbReference type="InterPro" id="IPR011701">
    <property type="entry name" value="MFS"/>
</dbReference>
<proteinExistence type="evidence at protein level"/>
<keyword evidence="2" id="KW-0472">Membrane</keyword>
<dbReference type="FunFam" id="1.20.1250.20:FF:000666">
    <property type="entry name" value="MonoCarboxylate Transporter family"/>
    <property type="match status" value="1"/>
</dbReference>
<dbReference type="SUPFAM" id="SSF103473">
    <property type="entry name" value="MFS general substrate transporter"/>
    <property type="match status" value="1"/>
</dbReference>
<feature type="transmembrane region" description="Helical" evidence="2">
    <location>
        <begin position="381"/>
        <end position="405"/>
    </location>
</feature>
<protein>
    <submittedName>
        <fullName evidence="4">Major facilitator superfamily (MFS) profile domain-containing protein</fullName>
    </submittedName>
</protein>
<dbReference type="GO" id="GO:0008028">
    <property type="term" value="F:monocarboxylic acid transmembrane transporter activity"/>
    <property type="evidence" value="ECO:0000318"/>
    <property type="project" value="GO_Central"/>
</dbReference>
<dbReference type="AGR" id="WB:WBGene00010834"/>
<dbReference type="Proteomes" id="UP000001940">
    <property type="component" value="Chromosome X"/>
</dbReference>
<dbReference type="Bgee" id="WBGene00010834">
    <property type="expression patterns" value="Expressed in larva and 3 other cell types or tissues"/>
</dbReference>
<dbReference type="RefSeq" id="NP_510308.1">
    <property type="nucleotide sequence ID" value="NM_077907.9"/>
</dbReference>
<evidence type="ECO:0000256" key="2">
    <source>
        <dbReference type="SAM" id="Phobius"/>
    </source>
</evidence>
<dbReference type="CTD" id="181497"/>
<keyword evidence="7" id="KW-1267">Proteomics identification</keyword>
<dbReference type="UCSC" id="M03B6.2">
    <property type="organism name" value="c. elegans"/>
</dbReference>
<evidence type="ECO:0000259" key="3">
    <source>
        <dbReference type="PROSITE" id="PS50850"/>
    </source>
</evidence>
<feature type="transmembrane region" description="Helical" evidence="2">
    <location>
        <begin position="546"/>
        <end position="566"/>
    </location>
</feature>
<keyword evidence="2" id="KW-1133">Transmembrane helix</keyword>
<feature type="transmembrane region" description="Helical" evidence="2">
    <location>
        <begin position="425"/>
        <end position="445"/>
    </location>
</feature>
<dbReference type="HOGENOM" id="CLU_001265_59_2_1"/>
<dbReference type="PhylomeDB" id="Q93896"/>
<dbReference type="Gene3D" id="1.20.1250.20">
    <property type="entry name" value="MFS general substrate transporter like domains"/>
    <property type="match status" value="2"/>
</dbReference>
<dbReference type="OMA" id="ASQRHHY"/>
<feature type="transmembrane region" description="Helical" evidence="2">
    <location>
        <begin position="80"/>
        <end position="101"/>
    </location>
</feature>
<feature type="transmembrane region" description="Helical" evidence="2">
    <location>
        <begin position="131"/>
        <end position="154"/>
    </location>
</feature>
<dbReference type="CDD" id="cd17352">
    <property type="entry name" value="MFS_MCT_SLC16"/>
    <property type="match status" value="1"/>
</dbReference>
<evidence type="ECO:0000313" key="5">
    <source>
        <dbReference type="Proteomes" id="UP000001940"/>
    </source>
</evidence>
<dbReference type="Reactome" id="R-CEL-433692">
    <property type="pathway name" value="Proton-coupled monocarboxylate transport"/>
</dbReference>
<dbReference type="Reactome" id="R-CEL-210991">
    <property type="pathway name" value="Basigin interactions"/>
</dbReference>
<accession>Q93896</accession>
<dbReference type="InterPro" id="IPR050327">
    <property type="entry name" value="Proton-linked_MCT"/>
</dbReference>
<feature type="transmembrane region" description="Helical" evidence="2">
    <location>
        <begin position="514"/>
        <end position="534"/>
    </location>
</feature>
<reference evidence="4 5" key="1">
    <citation type="journal article" date="1998" name="Science">
        <title>Genome sequence of the nematode C. elegans: a platform for investigating biology.</title>
        <authorList>
            <consortium name="The C. elegans sequencing consortium"/>
            <person name="Sulson J.E."/>
            <person name="Waterston R."/>
        </authorList>
    </citation>
    <scope>NUCLEOTIDE SEQUENCE [LARGE SCALE GENOMIC DNA]</scope>
    <source>
        <strain evidence="4 5">Bristol N2</strain>
    </source>
</reference>
<gene>
    <name evidence="4 6" type="primary">mct-3</name>
    <name evidence="4" type="ORF">CELE_M03B6.2</name>
    <name evidence="6" type="ORF">M03B6.2</name>
</gene>
<dbReference type="OrthoDB" id="2213137at2759"/>
<dbReference type="KEGG" id="cel:CELE_M03B6.2"/>
<feature type="transmembrane region" description="Helical" evidence="2">
    <location>
        <begin position="200"/>
        <end position="218"/>
    </location>
</feature>
<evidence type="ECO:0007829" key="7">
    <source>
        <dbReference type="PeptideAtlas" id="Q93896"/>
    </source>
</evidence>
<dbReference type="GO" id="GO:0005886">
    <property type="term" value="C:plasma membrane"/>
    <property type="evidence" value="ECO:0000318"/>
    <property type="project" value="GO_Central"/>
</dbReference>
<feature type="transmembrane region" description="Helical" evidence="2">
    <location>
        <begin position="166"/>
        <end position="185"/>
    </location>
</feature>
<sequence>MPDNNQQADEKAAAHQDPETVEKELEDAGFIAPPDGGYGWAIVAASFLLNMIVDGVIFTVGKILQPAWVHSFGISEASAAMTMSILSGCYFFAGPIASVLCNVFGCRQVALAGSLIAALGFLLSISAPNIYVLYVSFGLIAGAGFGMMYLPAIVIISQYFAKKRSVATGIAVCGSGIGTTVFALLNDVVWDFVGGDWKQFLVYTAAVTISGLGACILLRPLKPSKDQIEKVAKVLEDYEEHKEKVPESPLLSKHNTPFLSSLELHTAGKLENGHHTGSIKSIVDAVSKEIEDLNKPLLRKDIFYSGSTTNIAARSRTGTMTREEAAEHQQSLRFRGKVETPQQYLSKADLNAGDNGDVAIANESKIQEIKQALKQLVDKELLFSPSFLLLAFSGTLTLCCFYVPFIYLGNHLDKIEGLTTAEKSFTVSLIGVLNIVARIGCGILADRPEVSALAVNNFALIAAGLATMTVPLYTAYWQFLAFCVPFSIGVACFAALRSIIVVELIGLEKLSNAFGILLTFMGVGAVVGSPLAAAMKDYTGNFDTSFYVMGALMTISGAMCIPLGGLRKRELARSDSSDAKKAIELQKLTDTQDNTN</sequence>
<dbReference type="Reactome" id="R-CEL-9749641">
    <property type="pathway name" value="Aspirin ADME"/>
</dbReference>
<dbReference type="PANTHER" id="PTHR11360:SF238">
    <property type="entry name" value="SD10469P"/>
    <property type="match status" value="1"/>
</dbReference>
<name>Q93896_CAEEL</name>
<dbReference type="PIR" id="T23685">
    <property type="entry name" value="T23685"/>
</dbReference>
<feature type="transmembrane region" description="Helical" evidence="2">
    <location>
        <begin position="479"/>
        <end position="502"/>
    </location>
</feature>
<feature type="domain" description="Major facilitator superfamily (MFS) profile" evidence="3">
    <location>
        <begin position="39"/>
        <end position="568"/>
    </location>
</feature>
<evidence type="ECO:0000256" key="1">
    <source>
        <dbReference type="ARBA" id="ARBA00004141"/>
    </source>
</evidence>
<dbReference type="SMR" id="Q93896"/>
<dbReference type="InterPro" id="IPR036259">
    <property type="entry name" value="MFS_trans_sf"/>
</dbReference>
<evidence type="ECO:0000313" key="4">
    <source>
        <dbReference type="EMBL" id="CAB01766.1"/>
    </source>
</evidence>
<organism evidence="4 5">
    <name type="scientific">Caenorhabditis elegans</name>
    <dbReference type="NCBI Taxonomy" id="6239"/>
    <lineage>
        <taxon>Eukaryota</taxon>
        <taxon>Metazoa</taxon>
        <taxon>Ecdysozoa</taxon>
        <taxon>Nematoda</taxon>
        <taxon>Chromadorea</taxon>
        <taxon>Rhabditida</taxon>
        <taxon>Rhabditina</taxon>
        <taxon>Rhabditomorpha</taxon>
        <taxon>Rhabditoidea</taxon>
        <taxon>Rhabditidae</taxon>
        <taxon>Peloderinae</taxon>
        <taxon>Caenorhabditis</taxon>
    </lineage>
</organism>
<dbReference type="PaxDb" id="6239-M03B6.2"/>
<dbReference type="eggNOG" id="KOG2504">
    <property type="taxonomic scope" value="Eukaryota"/>
</dbReference>
<dbReference type="WormBase" id="M03B6.2">
    <property type="protein sequence ID" value="CE12336"/>
    <property type="gene ID" value="WBGene00010834"/>
    <property type="gene designation" value="mct-3"/>
</dbReference>
<comment type="subcellular location">
    <subcellularLocation>
        <location evidence="1">Membrane</location>
        <topology evidence="1">Multi-pass membrane protein</topology>
    </subcellularLocation>
</comment>
<dbReference type="PeptideAtlas" id="Q93896"/>
<dbReference type="FunFam" id="1.20.1250.20:FF:000669">
    <property type="entry name" value="MonoCarboxylate Transporter family"/>
    <property type="match status" value="1"/>
</dbReference>
<dbReference type="InterPro" id="IPR020846">
    <property type="entry name" value="MFS_dom"/>
</dbReference>
<keyword evidence="5" id="KW-1185">Reference proteome</keyword>
<feature type="transmembrane region" description="Helical" evidence="2">
    <location>
        <begin position="108"/>
        <end position="125"/>
    </location>
</feature>
<evidence type="ECO:0000313" key="6">
    <source>
        <dbReference type="WormBase" id="M03B6.2"/>
    </source>
</evidence>
<dbReference type="AlphaFoldDB" id="Q93896"/>
<dbReference type="PROSITE" id="PS50850">
    <property type="entry name" value="MFS"/>
    <property type="match status" value="1"/>
</dbReference>
<dbReference type="Pfam" id="PF07690">
    <property type="entry name" value="MFS_1"/>
    <property type="match status" value="1"/>
</dbReference>
<feature type="transmembrane region" description="Helical" evidence="2">
    <location>
        <begin position="38"/>
        <end position="60"/>
    </location>
</feature>
<feature type="transmembrane region" description="Helical" evidence="2">
    <location>
        <begin position="452"/>
        <end position="473"/>
    </location>
</feature>
<dbReference type="InParanoid" id="Q93896"/>
<dbReference type="STRING" id="6239.M03B6.2.1"/>
<dbReference type="GeneID" id="181497"/>
<keyword evidence="2" id="KW-0812">Transmembrane</keyword>